<dbReference type="GO" id="GO:0008703">
    <property type="term" value="F:5-amino-6-(5-phosphoribosylamino)uracil reductase activity"/>
    <property type="evidence" value="ECO:0007669"/>
    <property type="project" value="InterPro"/>
</dbReference>
<gene>
    <name evidence="2" type="ORF">I5M19_17515</name>
</gene>
<proteinExistence type="predicted"/>
<dbReference type="AlphaFoldDB" id="A0A934UPM9"/>
<dbReference type="InterPro" id="IPR002734">
    <property type="entry name" value="RibDG_C"/>
</dbReference>
<keyword evidence="3" id="KW-1185">Reference proteome</keyword>
<dbReference type="Proteomes" id="UP000613193">
    <property type="component" value="Unassembled WGS sequence"/>
</dbReference>
<evidence type="ECO:0000259" key="1">
    <source>
        <dbReference type="Pfam" id="PF01872"/>
    </source>
</evidence>
<evidence type="ECO:0000313" key="3">
    <source>
        <dbReference type="Proteomes" id="UP000613193"/>
    </source>
</evidence>
<protein>
    <submittedName>
        <fullName evidence="2">Dihydrofolate reductase family protein</fullName>
    </submittedName>
</protein>
<sequence length="184" mass="20746">MRKLVYGINMSLDGCCDHTKFGGGDDIHNYFRELLEDADLIIYGRKTYELMVPFWPQVAQTQSMDATVNAFAKTFAGINRVLVSRTITHTDDERTTIINKNVREEILKLKQQPGKAISIGGVELPAQLIEWGLVDEFHIVVHPVMVGQGRRLFTEMHLPENLGLKLSASQTLSRGCVALRYDKV</sequence>
<reference evidence="2" key="1">
    <citation type="submission" date="2020-12" db="EMBL/GenBank/DDBJ databases">
        <title>Bacterial novel species Mucilaginibacter sp. SD-g isolated from soil.</title>
        <authorList>
            <person name="Jung H.-Y."/>
        </authorList>
    </citation>
    <scope>NUCLEOTIDE SEQUENCE</scope>
    <source>
        <strain evidence="2">SD-g</strain>
    </source>
</reference>
<dbReference type="Pfam" id="PF01872">
    <property type="entry name" value="RibD_C"/>
    <property type="match status" value="1"/>
</dbReference>
<dbReference type="InterPro" id="IPR050765">
    <property type="entry name" value="Riboflavin_Biosynth_HTPR"/>
</dbReference>
<dbReference type="RefSeq" id="WP_200067643.1">
    <property type="nucleotide sequence ID" value="NZ_JAEHFW010000003.1"/>
</dbReference>
<feature type="domain" description="Bacterial bifunctional deaminase-reductase C-terminal" evidence="1">
    <location>
        <begin position="3"/>
        <end position="177"/>
    </location>
</feature>
<dbReference type="EMBL" id="JAEHFW010000003">
    <property type="protein sequence ID" value="MBK0381127.1"/>
    <property type="molecule type" value="Genomic_DNA"/>
</dbReference>
<name>A0A934UPM9_9SPHI</name>
<comment type="caution">
    <text evidence="2">The sequence shown here is derived from an EMBL/GenBank/DDBJ whole genome shotgun (WGS) entry which is preliminary data.</text>
</comment>
<accession>A0A934UPM9</accession>
<dbReference type="InterPro" id="IPR024072">
    <property type="entry name" value="DHFR-like_dom_sf"/>
</dbReference>
<dbReference type="PANTHER" id="PTHR38011:SF11">
    <property type="entry name" value="2,5-DIAMINO-6-RIBOSYLAMINO-4(3H)-PYRIMIDINONE 5'-PHOSPHATE REDUCTASE"/>
    <property type="match status" value="1"/>
</dbReference>
<evidence type="ECO:0000313" key="2">
    <source>
        <dbReference type="EMBL" id="MBK0381127.1"/>
    </source>
</evidence>
<dbReference type="Gene3D" id="3.40.430.10">
    <property type="entry name" value="Dihydrofolate Reductase, subunit A"/>
    <property type="match status" value="1"/>
</dbReference>
<organism evidence="2 3">
    <name type="scientific">Mucilaginibacter segetis</name>
    <dbReference type="NCBI Taxonomy" id="2793071"/>
    <lineage>
        <taxon>Bacteria</taxon>
        <taxon>Pseudomonadati</taxon>
        <taxon>Bacteroidota</taxon>
        <taxon>Sphingobacteriia</taxon>
        <taxon>Sphingobacteriales</taxon>
        <taxon>Sphingobacteriaceae</taxon>
        <taxon>Mucilaginibacter</taxon>
    </lineage>
</organism>
<dbReference type="GO" id="GO:0009231">
    <property type="term" value="P:riboflavin biosynthetic process"/>
    <property type="evidence" value="ECO:0007669"/>
    <property type="project" value="InterPro"/>
</dbReference>
<dbReference type="SUPFAM" id="SSF53597">
    <property type="entry name" value="Dihydrofolate reductase-like"/>
    <property type="match status" value="1"/>
</dbReference>
<dbReference type="PANTHER" id="PTHR38011">
    <property type="entry name" value="DIHYDROFOLATE REDUCTASE FAMILY PROTEIN (AFU_ORTHOLOGUE AFUA_8G06820)"/>
    <property type="match status" value="1"/>
</dbReference>